<evidence type="ECO:0000256" key="1">
    <source>
        <dbReference type="ARBA" id="ARBA00022737"/>
    </source>
</evidence>
<evidence type="ECO:0000256" key="2">
    <source>
        <dbReference type="ARBA" id="ARBA00023043"/>
    </source>
</evidence>
<accession>A0A6B2LWI4</accession>
<dbReference type="EMBL" id="GIBP01012710">
    <property type="protein sequence ID" value="NDV41679.1"/>
    <property type="molecule type" value="Transcribed_RNA"/>
</dbReference>
<proteinExistence type="predicted"/>
<dbReference type="AlphaFoldDB" id="A0A6B2LWI4"/>
<feature type="repeat" description="ANK" evidence="3">
    <location>
        <begin position="29"/>
        <end position="61"/>
    </location>
</feature>
<dbReference type="SMART" id="SM00248">
    <property type="entry name" value="ANK"/>
    <property type="match status" value="2"/>
</dbReference>
<organism evidence="4">
    <name type="scientific">Arcella intermedia</name>
    <dbReference type="NCBI Taxonomy" id="1963864"/>
    <lineage>
        <taxon>Eukaryota</taxon>
        <taxon>Amoebozoa</taxon>
        <taxon>Tubulinea</taxon>
        <taxon>Elardia</taxon>
        <taxon>Arcellinida</taxon>
        <taxon>Sphaerothecina</taxon>
        <taxon>Arcellidae</taxon>
        <taxon>Arcella</taxon>
    </lineage>
</organism>
<dbReference type="PANTHER" id="PTHR24173">
    <property type="entry name" value="ANKYRIN REPEAT CONTAINING"/>
    <property type="match status" value="1"/>
</dbReference>
<feature type="repeat" description="ANK" evidence="3">
    <location>
        <begin position="1"/>
        <end position="28"/>
    </location>
</feature>
<dbReference type="PROSITE" id="PS50088">
    <property type="entry name" value="ANK_REPEAT"/>
    <property type="match status" value="2"/>
</dbReference>
<dbReference type="Pfam" id="PF12796">
    <property type="entry name" value="Ank_2"/>
    <property type="match status" value="1"/>
</dbReference>
<dbReference type="SUPFAM" id="SSF48403">
    <property type="entry name" value="Ankyrin repeat"/>
    <property type="match status" value="1"/>
</dbReference>
<protein>
    <submittedName>
        <fullName evidence="4">Uncharacterized protein</fullName>
    </submittedName>
</protein>
<name>A0A6B2LWI4_9EUKA</name>
<dbReference type="InterPro" id="IPR002110">
    <property type="entry name" value="Ankyrin_rpt"/>
</dbReference>
<dbReference type="Gene3D" id="1.25.40.20">
    <property type="entry name" value="Ankyrin repeat-containing domain"/>
    <property type="match status" value="1"/>
</dbReference>
<dbReference type="PROSITE" id="PS50297">
    <property type="entry name" value="ANK_REP_REGION"/>
    <property type="match status" value="2"/>
</dbReference>
<sequence>MHIAAQHGQLKVVDLLLRRTIDIDQKNEHHQTPLHLAAIHGHHQIVKSLLNRNASIEARDKV</sequence>
<dbReference type="InterPro" id="IPR036770">
    <property type="entry name" value="Ankyrin_rpt-contain_sf"/>
</dbReference>
<reference evidence="4" key="1">
    <citation type="journal article" date="2020" name="J. Eukaryot. Microbiol.">
        <title>De novo Sequencing, Assembly and Annotation of the Transcriptome for the Free-Living Testate Amoeba Arcella intermedia.</title>
        <authorList>
            <person name="Ribeiro G.M."/>
            <person name="Porfirio-Sousa A.L."/>
            <person name="Maurer-Alcala X.X."/>
            <person name="Katz L.A."/>
            <person name="Lahr D.J.G."/>
        </authorList>
    </citation>
    <scope>NUCLEOTIDE SEQUENCE</scope>
</reference>
<evidence type="ECO:0000256" key="3">
    <source>
        <dbReference type="PROSITE-ProRule" id="PRU00023"/>
    </source>
</evidence>
<keyword evidence="2 3" id="KW-0040">ANK repeat</keyword>
<dbReference type="PANTHER" id="PTHR24173:SF74">
    <property type="entry name" value="ANKYRIN REPEAT DOMAIN-CONTAINING PROTEIN 16"/>
    <property type="match status" value="1"/>
</dbReference>
<evidence type="ECO:0000313" key="4">
    <source>
        <dbReference type="EMBL" id="NDV41679.1"/>
    </source>
</evidence>
<keyword evidence="1" id="KW-0677">Repeat</keyword>